<dbReference type="STRING" id="1869.MB27_33690"/>
<dbReference type="AlphaFoldDB" id="A0A0A6X0G7"/>
<keyword evidence="2" id="KW-0813">Transport</keyword>
<feature type="transmembrane region" description="Helical" evidence="7">
    <location>
        <begin position="199"/>
        <end position="218"/>
    </location>
</feature>
<dbReference type="GO" id="GO:0005886">
    <property type="term" value="C:plasma membrane"/>
    <property type="evidence" value="ECO:0007669"/>
    <property type="project" value="UniProtKB-SubCell"/>
</dbReference>
<dbReference type="SUPFAM" id="SSF103473">
    <property type="entry name" value="MFS general substrate transporter"/>
    <property type="match status" value="1"/>
</dbReference>
<reference evidence="9 10" key="1">
    <citation type="submission" date="2014-10" db="EMBL/GenBank/DDBJ databases">
        <title>Draft genome sequence of Actinoplanes utahensis NRRL 12052.</title>
        <authorList>
            <person name="Velasco-Bucheli B."/>
            <person name="del Cerro C."/>
            <person name="Hormigo D."/>
            <person name="Garcia J.L."/>
            <person name="Acebal C."/>
            <person name="Arroyo M."/>
            <person name="de la Mata I."/>
        </authorList>
    </citation>
    <scope>NUCLEOTIDE SEQUENCE [LARGE SCALE GENOMIC DNA]</scope>
    <source>
        <strain evidence="9 10">NRRL 12052</strain>
    </source>
</reference>
<evidence type="ECO:0000313" key="9">
    <source>
        <dbReference type="EMBL" id="KHD73512.1"/>
    </source>
</evidence>
<dbReference type="OrthoDB" id="9781469at2"/>
<evidence type="ECO:0000256" key="3">
    <source>
        <dbReference type="ARBA" id="ARBA00022475"/>
    </source>
</evidence>
<dbReference type="EMBL" id="JRTT01000130">
    <property type="protein sequence ID" value="KHD73512.1"/>
    <property type="molecule type" value="Genomic_DNA"/>
</dbReference>
<feature type="transmembrane region" description="Helical" evidence="7">
    <location>
        <begin position="464"/>
        <end position="482"/>
    </location>
</feature>
<dbReference type="PANTHER" id="PTHR42718">
    <property type="entry name" value="MAJOR FACILITATOR SUPERFAMILY MULTIDRUG TRANSPORTER MFSC"/>
    <property type="match status" value="1"/>
</dbReference>
<dbReference type="Proteomes" id="UP000054537">
    <property type="component" value="Unassembled WGS sequence"/>
</dbReference>
<comment type="caution">
    <text evidence="9">The sequence shown here is derived from an EMBL/GenBank/DDBJ whole genome shotgun (WGS) entry which is preliminary data.</text>
</comment>
<protein>
    <submittedName>
        <fullName evidence="9">MFS transporter</fullName>
    </submittedName>
</protein>
<feature type="transmembrane region" description="Helical" evidence="7">
    <location>
        <begin position="79"/>
        <end position="98"/>
    </location>
</feature>
<evidence type="ECO:0000259" key="8">
    <source>
        <dbReference type="PROSITE" id="PS50850"/>
    </source>
</evidence>
<dbReference type="PANTHER" id="PTHR42718:SF47">
    <property type="entry name" value="METHYL VIOLOGEN RESISTANCE PROTEIN SMVA"/>
    <property type="match status" value="1"/>
</dbReference>
<evidence type="ECO:0000256" key="5">
    <source>
        <dbReference type="ARBA" id="ARBA00022989"/>
    </source>
</evidence>
<feature type="transmembrane region" description="Helical" evidence="7">
    <location>
        <begin position="303"/>
        <end position="320"/>
    </location>
</feature>
<feature type="transmembrane region" description="Helical" evidence="7">
    <location>
        <begin position="262"/>
        <end position="283"/>
    </location>
</feature>
<comment type="subcellular location">
    <subcellularLocation>
        <location evidence="1">Cell membrane</location>
        <topology evidence="1">Multi-pass membrane protein</topology>
    </subcellularLocation>
</comment>
<dbReference type="InterPro" id="IPR005829">
    <property type="entry name" value="Sugar_transporter_CS"/>
</dbReference>
<feature type="transmembrane region" description="Helical" evidence="7">
    <location>
        <begin position="352"/>
        <end position="377"/>
    </location>
</feature>
<organism evidence="9 10">
    <name type="scientific">Actinoplanes utahensis</name>
    <dbReference type="NCBI Taxonomy" id="1869"/>
    <lineage>
        <taxon>Bacteria</taxon>
        <taxon>Bacillati</taxon>
        <taxon>Actinomycetota</taxon>
        <taxon>Actinomycetes</taxon>
        <taxon>Micromonosporales</taxon>
        <taxon>Micromonosporaceae</taxon>
        <taxon>Actinoplanes</taxon>
    </lineage>
</organism>
<evidence type="ECO:0000313" key="10">
    <source>
        <dbReference type="Proteomes" id="UP000054537"/>
    </source>
</evidence>
<dbReference type="CDD" id="cd17321">
    <property type="entry name" value="MFS_MMR_MDR_like"/>
    <property type="match status" value="1"/>
</dbReference>
<dbReference type="Pfam" id="PF07690">
    <property type="entry name" value="MFS_1"/>
    <property type="match status" value="1"/>
</dbReference>
<evidence type="ECO:0000256" key="6">
    <source>
        <dbReference type="ARBA" id="ARBA00023136"/>
    </source>
</evidence>
<dbReference type="eggNOG" id="COG0477">
    <property type="taxonomic scope" value="Bacteria"/>
</dbReference>
<sequence>MLITATPVRRWAALGVLSAAVLLLSIDGTVLALAVPSLTASLRPTAEQILWIGDVYSLALAGLLPLMGNLADRFGRRRILLTGSIAFGLISLLAAFATSAEQLIAARLLLGVAGATLLPSTLSLIRNIFTDDAERTRAIAVWSAAFGAGSAAGPMIGGFLLEHFWWGSVFLINVPVMVAVVISGMLLLPESRDPSPGRFDVASAVLSLLTIAPIVYAITHLASGRLSPMLAVGIIAGILFVRRQRRLDTPMLDVDLFRNPAFSGAVLANLISIFALVGLLFFFSQYLQFARGFTPLQAGLAELPATLASIVVVVLVGRAIRLGRGRAIAVSLAVAAAGLALVAPAADLSSYAGIALCLIPVGLGVGLAMTLAGDAVISAAPPHKAGSVSAVTETANELGVVLGIAVLGSLLTALYRDGLTLPPGLPDGVRAAATDSLGSALQVLEASPAAAAKDAFVAAMQTTSLVAAGFTAVAALVAWRLIPNR</sequence>
<name>A0A0A6X0G7_ACTUT</name>
<dbReference type="GO" id="GO:0022857">
    <property type="term" value="F:transmembrane transporter activity"/>
    <property type="evidence" value="ECO:0007669"/>
    <property type="project" value="InterPro"/>
</dbReference>
<keyword evidence="10" id="KW-1185">Reference proteome</keyword>
<dbReference type="PROSITE" id="PS00216">
    <property type="entry name" value="SUGAR_TRANSPORT_1"/>
    <property type="match status" value="1"/>
</dbReference>
<feature type="transmembrane region" description="Helical" evidence="7">
    <location>
        <begin position="163"/>
        <end position="187"/>
    </location>
</feature>
<feature type="transmembrane region" description="Helical" evidence="7">
    <location>
        <begin position="104"/>
        <end position="125"/>
    </location>
</feature>
<feature type="transmembrane region" description="Helical" evidence="7">
    <location>
        <begin position="224"/>
        <end position="241"/>
    </location>
</feature>
<evidence type="ECO:0000256" key="2">
    <source>
        <dbReference type="ARBA" id="ARBA00022448"/>
    </source>
</evidence>
<keyword evidence="5 7" id="KW-1133">Transmembrane helix</keyword>
<dbReference type="InterPro" id="IPR036259">
    <property type="entry name" value="MFS_trans_sf"/>
</dbReference>
<evidence type="ECO:0000256" key="7">
    <source>
        <dbReference type="SAM" id="Phobius"/>
    </source>
</evidence>
<feature type="transmembrane region" description="Helical" evidence="7">
    <location>
        <begin position="137"/>
        <end position="157"/>
    </location>
</feature>
<gene>
    <name evidence="9" type="ORF">MB27_33690</name>
</gene>
<keyword evidence="3" id="KW-1003">Cell membrane</keyword>
<dbReference type="InterPro" id="IPR011701">
    <property type="entry name" value="MFS"/>
</dbReference>
<keyword evidence="4 7" id="KW-0812">Transmembrane</keyword>
<dbReference type="InterPro" id="IPR020846">
    <property type="entry name" value="MFS_dom"/>
</dbReference>
<proteinExistence type="predicted"/>
<feature type="domain" description="Major facilitator superfamily (MFS) profile" evidence="8">
    <location>
        <begin position="13"/>
        <end position="485"/>
    </location>
</feature>
<feature type="transmembrane region" description="Helical" evidence="7">
    <location>
        <begin position="398"/>
        <end position="415"/>
    </location>
</feature>
<accession>A0A0A6X0G7</accession>
<evidence type="ECO:0000256" key="4">
    <source>
        <dbReference type="ARBA" id="ARBA00022692"/>
    </source>
</evidence>
<dbReference type="RefSeq" id="WP_043531593.1">
    <property type="nucleotide sequence ID" value="NZ_BAABKU010000032.1"/>
</dbReference>
<dbReference type="Gene3D" id="1.20.1720.10">
    <property type="entry name" value="Multidrug resistance protein D"/>
    <property type="match status" value="1"/>
</dbReference>
<feature type="transmembrane region" description="Helical" evidence="7">
    <location>
        <begin position="327"/>
        <end position="346"/>
    </location>
</feature>
<evidence type="ECO:0000256" key="1">
    <source>
        <dbReference type="ARBA" id="ARBA00004651"/>
    </source>
</evidence>
<feature type="transmembrane region" description="Helical" evidence="7">
    <location>
        <begin position="48"/>
        <end position="67"/>
    </location>
</feature>
<keyword evidence="6 7" id="KW-0472">Membrane</keyword>
<dbReference type="Gene3D" id="1.20.1250.20">
    <property type="entry name" value="MFS general substrate transporter like domains"/>
    <property type="match status" value="1"/>
</dbReference>
<dbReference type="PROSITE" id="PS50850">
    <property type="entry name" value="MFS"/>
    <property type="match status" value="1"/>
</dbReference>